<gene>
    <name evidence="7" type="ORF">NCTC12957_00899</name>
</gene>
<dbReference type="EMBL" id="UHEN01000001">
    <property type="protein sequence ID" value="SUN06910.1"/>
    <property type="molecule type" value="Genomic_DNA"/>
</dbReference>
<evidence type="ECO:0000259" key="6">
    <source>
        <dbReference type="Pfam" id="PF01420"/>
    </source>
</evidence>
<evidence type="ECO:0000313" key="8">
    <source>
        <dbReference type="Proteomes" id="UP000255213"/>
    </source>
</evidence>
<dbReference type="InterPro" id="IPR000055">
    <property type="entry name" value="Restrct_endonuc_typeI_TRD"/>
</dbReference>
<dbReference type="PANTHER" id="PTHR43140">
    <property type="entry name" value="TYPE-1 RESTRICTION ENZYME ECOKI SPECIFICITY PROTEIN"/>
    <property type="match status" value="1"/>
</dbReference>
<comment type="similarity">
    <text evidence="1">Belongs to the type-I restriction system S methylase family.</text>
</comment>
<dbReference type="InterPro" id="IPR051212">
    <property type="entry name" value="Type-I_RE_S_subunit"/>
</dbReference>
<keyword evidence="2" id="KW-0680">Restriction system</keyword>
<name>A0A380IEI3_STRAI</name>
<organism evidence="7 8">
    <name type="scientific">Streptococcus acidominimus</name>
    <dbReference type="NCBI Taxonomy" id="1326"/>
    <lineage>
        <taxon>Bacteria</taxon>
        <taxon>Bacillati</taxon>
        <taxon>Bacillota</taxon>
        <taxon>Bacilli</taxon>
        <taxon>Lactobacillales</taxon>
        <taxon>Streptococcaceae</taxon>
        <taxon>Streptococcus</taxon>
    </lineage>
</organism>
<dbReference type="CDD" id="cd17268">
    <property type="entry name" value="RMtype1_S_Ara36733I_TRD1-CR1_like"/>
    <property type="match status" value="1"/>
</dbReference>
<dbReference type="CDD" id="cd17294">
    <property type="entry name" value="RMtype1_S_MmaC7ORF19P_TRD1-CR1_like"/>
    <property type="match status" value="1"/>
</dbReference>
<protein>
    <submittedName>
        <fullName evidence="7">Type I restriction-modification system S protein</fullName>
    </submittedName>
</protein>
<accession>A0A380IEI3</accession>
<dbReference type="GO" id="GO:0009307">
    <property type="term" value="P:DNA restriction-modification system"/>
    <property type="evidence" value="ECO:0007669"/>
    <property type="project" value="UniProtKB-KW"/>
</dbReference>
<evidence type="ECO:0000256" key="3">
    <source>
        <dbReference type="ARBA" id="ARBA00023125"/>
    </source>
</evidence>
<reference evidence="7 8" key="1">
    <citation type="submission" date="2018-06" db="EMBL/GenBank/DDBJ databases">
        <authorList>
            <consortium name="Pathogen Informatics"/>
            <person name="Doyle S."/>
        </authorList>
    </citation>
    <scope>NUCLEOTIDE SEQUENCE [LARGE SCALE GENOMIC DNA]</scope>
    <source>
        <strain evidence="7 8">NCTC12957</strain>
    </source>
</reference>
<evidence type="ECO:0000256" key="5">
    <source>
        <dbReference type="SAM" id="MobiDB-lite"/>
    </source>
</evidence>
<evidence type="ECO:0000256" key="2">
    <source>
        <dbReference type="ARBA" id="ARBA00022747"/>
    </source>
</evidence>
<dbReference type="GO" id="GO:0003677">
    <property type="term" value="F:DNA binding"/>
    <property type="evidence" value="ECO:0007669"/>
    <property type="project" value="UniProtKB-KW"/>
</dbReference>
<dbReference type="InterPro" id="IPR044946">
    <property type="entry name" value="Restrct_endonuc_typeI_TRD_sf"/>
</dbReference>
<keyword evidence="3" id="KW-0238">DNA-binding</keyword>
<dbReference type="SUPFAM" id="SSF116734">
    <property type="entry name" value="DNA methylase specificity domain"/>
    <property type="match status" value="3"/>
</dbReference>
<feature type="domain" description="Type I restriction modification DNA specificity" evidence="6">
    <location>
        <begin position="15"/>
        <end position="198"/>
    </location>
</feature>
<comment type="subunit">
    <text evidence="4">The methyltransferase is composed of M and S polypeptides.</text>
</comment>
<dbReference type="OrthoDB" id="9795776at2"/>
<feature type="domain" description="Type I restriction modification DNA specificity" evidence="6">
    <location>
        <begin position="458"/>
        <end position="633"/>
    </location>
</feature>
<dbReference type="RefSeq" id="WP_115265035.1">
    <property type="nucleotide sequence ID" value="NZ_UHEN01000001.1"/>
</dbReference>
<feature type="domain" description="Type I restriction modification DNA specificity" evidence="6">
    <location>
        <begin position="223"/>
        <end position="395"/>
    </location>
</feature>
<evidence type="ECO:0000256" key="4">
    <source>
        <dbReference type="ARBA" id="ARBA00038652"/>
    </source>
</evidence>
<dbReference type="AlphaFoldDB" id="A0A380IEI3"/>
<feature type="region of interest" description="Disordered" evidence="5">
    <location>
        <begin position="420"/>
        <end position="439"/>
    </location>
</feature>
<dbReference type="Proteomes" id="UP000255213">
    <property type="component" value="Unassembled WGS sequence"/>
</dbReference>
<dbReference type="PANTHER" id="PTHR43140:SF1">
    <property type="entry name" value="TYPE I RESTRICTION ENZYME ECOKI SPECIFICITY SUBUNIT"/>
    <property type="match status" value="1"/>
</dbReference>
<proteinExistence type="inferred from homology"/>
<dbReference type="Gene3D" id="3.90.220.20">
    <property type="entry name" value="DNA methylase specificity domains"/>
    <property type="match status" value="3"/>
</dbReference>
<evidence type="ECO:0000256" key="1">
    <source>
        <dbReference type="ARBA" id="ARBA00010923"/>
    </source>
</evidence>
<evidence type="ECO:0000313" key="7">
    <source>
        <dbReference type="EMBL" id="SUN06910.1"/>
    </source>
</evidence>
<sequence length="650" mass="74435">MTYIDDLIKEHCPNGVEWKELGRISEFYGGLTGKNKSDFQVGNSKYVTYKNIFSNIEVKEELFEYVKVANDEKQHFIAYGDILITGSSESREEAGLSSAVTFIPEERIYLNSFSFGIRFNNDIEIVPEFSKYLFRSRAIRKQIEKTASGVTRYNISKVAFKKIKIPLPPLEIQQEIVKILDKFTEYVTELTAELTAELTFRKQQYAYYRDKLLSFEDDVYQVEWKTLGEVATKIISGGTPSRANNSYYGGAIPWLRTQEIDFREIYSTELTISEEGLANSSAKWVAENSVIIAMYGATAGKVAINKIPLTTNQACCNIEVNERLVIYRYVYHWLSYNYENLKSMGQGSQSNINIGIVKSFHIPVPSLDIQSRTVQVLDNFDTVCNDLKIGLPKEIALRQKQYEFFREKLLTFTAEGVYPKRNGTERNGTERNGTERNGTERNEDIIRLLNWVFGPIRVSLGSICDFTRGNGLQKKDFVANGFPVIHYGQIYTRYGFSARETLSFAEKAVFDKLKKAQPQDIVMATTSENVEDVGKALVWEGKEEVGIGGHSCILHTEQNAKYLVYYFMTNQFKIQKEKLVVGTKVIEFYPKNIEKAIIILPPIDTQARIVSILDKFDTLTSDLSQGLPKEIEQRQKQYEYFRDSLLNFKS</sequence>
<feature type="compositionally biased region" description="Basic and acidic residues" evidence="5">
    <location>
        <begin position="422"/>
        <end position="439"/>
    </location>
</feature>
<dbReference type="Pfam" id="PF01420">
    <property type="entry name" value="Methylase_S"/>
    <property type="match status" value="3"/>
</dbReference>